<dbReference type="Pfam" id="PF13483">
    <property type="entry name" value="Lactamase_B_3"/>
    <property type="match status" value="1"/>
</dbReference>
<dbReference type="GO" id="GO:0016787">
    <property type="term" value="F:hydrolase activity"/>
    <property type="evidence" value="ECO:0007669"/>
    <property type="project" value="UniProtKB-UniRule"/>
</dbReference>
<proteinExistence type="inferred from homology"/>
<dbReference type="InterPro" id="IPR022877">
    <property type="entry name" value="UPF0173"/>
</dbReference>
<protein>
    <recommendedName>
        <fullName evidence="2">UPF0173 metal-dependent hydrolase DK847_10780</fullName>
    </recommendedName>
</protein>
<sequence length="235" mass="25318">MKITYFGHSAFRIETGGAVILVDPFFTGNPAAKTTWQEASGGLTHLLLTHGHGDHTGDSLEILKATGATLVSNFEICSWLNAKGVENYSPGNHGGRISFADFDVIFTNAWHSSSDMVAGQPVYLGNPSGFVIEPQKEHGNTLYIAGDTGLSYDMKLINELYRPEIGIVPIGDRFTMGGDQAAYACRNFFDFKAVIPCHYASFKGYVADDASKFLTAMGPDAGKVRVMASGETVSF</sequence>
<keyword evidence="1 2" id="KW-0378">Hydrolase</keyword>
<dbReference type="HAMAP" id="MF_00457">
    <property type="entry name" value="UPF0173"/>
    <property type="match status" value="1"/>
</dbReference>
<accession>A0A2W2AN60</accession>
<organism evidence="4 5">
    <name type="scientific">Aestuariivirga litoralis</name>
    <dbReference type="NCBI Taxonomy" id="2650924"/>
    <lineage>
        <taxon>Bacteria</taxon>
        <taxon>Pseudomonadati</taxon>
        <taxon>Pseudomonadota</taxon>
        <taxon>Alphaproteobacteria</taxon>
        <taxon>Hyphomicrobiales</taxon>
        <taxon>Aestuariivirgaceae</taxon>
        <taxon>Aestuariivirga</taxon>
    </lineage>
</organism>
<reference evidence="5" key="1">
    <citation type="submission" date="2018-06" db="EMBL/GenBank/DDBJ databases">
        <title>Aestuariibacter litoralis strain KCTC 52945T.</title>
        <authorList>
            <person name="Li X."/>
            <person name="Salam N."/>
            <person name="Li J.-L."/>
            <person name="Chen Y.-M."/>
            <person name="Yang Z.-W."/>
            <person name="Zhang L.-Y."/>
            <person name="Han M.-X."/>
            <person name="Xiao M."/>
            <person name="Li W.-J."/>
        </authorList>
    </citation>
    <scope>NUCLEOTIDE SEQUENCE [LARGE SCALE GENOMIC DNA]</scope>
    <source>
        <strain evidence="5">KCTC 52945</strain>
    </source>
</reference>
<dbReference type="SUPFAM" id="SSF56281">
    <property type="entry name" value="Metallo-hydrolase/oxidoreductase"/>
    <property type="match status" value="1"/>
</dbReference>
<gene>
    <name evidence="4" type="ORF">DK847_10780</name>
</gene>
<dbReference type="InterPro" id="IPR050114">
    <property type="entry name" value="UPF0173_UPF0282_UlaG_hydrolase"/>
</dbReference>
<evidence type="ECO:0000313" key="4">
    <source>
        <dbReference type="EMBL" id="PZF76935.1"/>
    </source>
</evidence>
<dbReference type="RefSeq" id="WP_111198512.1">
    <property type="nucleotide sequence ID" value="NZ_QKVK01000004.1"/>
</dbReference>
<dbReference type="EMBL" id="QKVK01000004">
    <property type="protein sequence ID" value="PZF76935.1"/>
    <property type="molecule type" value="Genomic_DNA"/>
</dbReference>
<keyword evidence="5" id="KW-1185">Reference proteome</keyword>
<evidence type="ECO:0000259" key="3">
    <source>
        <dbReference type="SMART" id="SM00849"/>
    </source>
</evidence>
<dbReference type="PANTHER" id="PTHR43546">
    <property type="entry name" value="UPF0173 METAL-DEPENDENT HYDROLASE MJ1163-RELATED"/>
    <property type="match status" value="1"/>
</dbReference>
<dbReference type="InterPro" id="IPR036866">
    <property type="entry name" value="RibonucZ/Hydroxyglut_hydro"/>
</dbReference>
<feature type="domain" description="Metallo-beta-lactamase" evidence="3">
    <location>
        <begin position="7"/>
        <end position="198"/>
    </location>
</feature>
<dbReference type="PANTHER" id="PTHR43546:SF3">
    <property type="entry name" value="UPF0173 METAL-DEPENDENT HYDROLASE MJ1163"/>
    <property type="match status" value="1"/>
</dbReference>
<dbReference type="SMART" id="SM00849">
    <property type="entry name" value="Lactamase_B"/>
    <property type="match status" value="1"/>
</dbReference>
<dbReference type="Proteomes" id="UP000248795">
    <property type="component" value="Unassembled WGS sequence"/>
</dbReference>
<name>A0A2W2AN60_9HYPH</name>
<evidence type="ECO:0000313" key="5">
    <source>
        <dbReference type="Proteomes" id="UP000248795"/>
    </source>
</evidence>
<comment type="similarity">
    <text evidence="2">Belongs to the UPF0173 family.</text>
</comment>
<evidence type="ECO:0000256" key="1">
    <source>
        <dbReference type="ARBA" id="ARBA00022801"/>
    </source>
</evidence>
<comment type="caution">
    <text evidence="4">The sequence shown here is derived from an EMBL/GenBank/DDBJ whole genome shotgun (WGS) entry which is preliminary data.</text>
</comment>
<dbReference type="Gene3D" id="3.60.15.10">
    <property type="entry name" value="Ribonuclease Z/Hydroxyacylglutathione hydrolase-like"/>
    <property type="match status" value="1"/>
</dbReference>
<dbReference type="AlphaFoldDB" id="A0A2W2AN60"/>
<dbReference type="InterPro" id="IPR001279">
    <property type="entry name" value="Metallo-B-lactamas"/>
</dbReference>
<dbReference type="NCBIfam" id="NF001911">
    <property type="entry name" value="PRK00685.1"/>
    <property type="match status" value="1"/>
</dbReference>
<evidence type="ECO:0000256" key="2">
    <source>
        <dbReference type="HAMAP-Rule" id="MF_00457"/>
    </source>
</evidence>